<feature type="domain" description="Leucine-rich repeat-containing N-terminal plant-type" evidence="2">
    <location>
        <begin position="159"/>
        <end position="184"/>
    </location>
</feature>
<dbReference type="WBParaSite" id="NBR_0000042601-mRNA-1">
    <property type="protein sequence ID" value="NBR_0000042601-mRNA-1"/>
    <property type="gene ID" value="NBR_0000042601"/>
</dbReference>
<dbReference type="Proteomes" id="UP000271162">
    <property type="component" value="Unassembled WGS sequence"/>
</dbReference>
<feature type="domain" description="Leucine-rich repeat-containing N-terminal plant-type" evidence="2">
    <location>
        <begin position="46"/>
        <end position="73"/>
    </location>
</feature>
<dbReference type="EMBL" id="UYSL01000173">
    <property type="protein sequence ID" value="VDL63026.1"/>
    <property type="molecule type" value="Genomic_DNA"/>
</dbReference>
<dbReference type="AlphaFoldDB" id="A0A0N4XD54"/>
<gene>
    <name evidence="3" type="ORF">NBR_LOCUS427</name>
</gene>
<name>A0A0N4XD54_NIPBR</name>
<keyword evidence="4" id="KW-1185">Reference proteome</keyword>
<proteinExistence type="predicted"/>
<organism evidence="5">
    <name type="scientific">Nippostrongylus brasiliensis</name>
    <name type="common">Rat hookworm</name>
    <dbReference type="NCBI Taxonomy" id="27835"/>
    <lineage>
        <taxon>Eukaryota</taxon>
        <taxon>Metazoa</taxon>
        <taxon>Ecdysozoa</taxon>
        <taxon>Nematoda</taxon>
        <taxon>Chromadorea</taxon>
        <taxon>Rhabditida</taxon>
        <taxon>Rhabditina</taxon>
        <taxon>Rhabditomorpha</taxon>
        <taxon>Strongyloidea</taxon>
        <taxon>Heligmosomidae</taxon>
        <taxon>Nippostrongylus</taxon>
    </lineage>
</organism>
<sequence length="186" mass="21167">MAYALNEEALDVMQKKLRDANYEIVNLAQLNVTKVDMLQRLLDVLKKEVDALTELKDSCKDDSCGMKKSSWCDNIMNYVSQGICALDAKLDLWDSHLNCTHKEWGPFCDFMDAAYDMNEKALDVMQKDIRDANGAIVNLTQLDVKEKQKMLKPLLDVLKQEVDALTEMKESCKDDTCGGKKSSWIM</sequence>
<evidence type="ECO:0000313" key="3">
    <source>
        <dbReference type="EMBL" id="VDL63026.1"/>
    </source>
</evidence>
<dbReference type="InterPro" id="IPR013210">
    <property type="entry name" value="LRR_N_plant-typ"/>
</dbReference>
<reference evidence="3 4" key="2">
    <citation type="submission" date="2018-11" db="EMBL/GenBank/DDBJ databases">
        <authorList>
            <consortium name="Pathogen Informatics"/>
        </authorList>
    </citation>
    <scope>NUCLEOTIDE SEQUENCE [LARGE SCALE GENOMIC DNA]</scope>
</reference>
<keyword evidence="1" id="KW-0175">Coiled coil</keyword>
<evidence type="ECO:0000259" key="2">
    <source>
        <dbReference type="Pfam" id="PF08263"/>
    </source>
</evidence>
<dbReference type="Pfam" id="PF08263">
    <property type="entry name" value="LRRNT_2"/>
    <property type="match status" value="2"/>
</dbReference>
<evidence type="ECO:0000313" key="4">
    <source>
        <dbReference type="Proteomes" id="UP000271162"/>
    </source>
</evidence>
<reference evidence="5" key="1">
    <citation type="submission" date="2017-02" db="UniProtKB">
        <authorList>
            <consortium name="WormBaseParasite"/>
        </authorList>
    </citation>
    <scope>IDENTIFICATION</scope>
</reference>
<evidence type="ECO:0000256" key="1">
    <source>
        <dbReference type="SAM" id="Coils"/>
    </source>
</evidence>
<evidence type="ECO:0000313" key="5">
    <source>
        <dbReference type="WBParaSite" id="NBR_0000042601-mRNA-1"/>
    </source>
</evidence>
<feature type="coiled-coil region" evidence="1">
    <location>
        <begin position="35"/>
        <end position="62"/>
    </location>
</feature>
<accession>A0A0N4XD54</accession>
<protein>
    <submittedName>
        <fullName evidence="5">Ferritin</fullName>
    </submittedName>
</protein>